<evidence type="ECO:0000256" key="2">
    <source>
        <dbReference type="ARBA" id="ARBA00006024"/>
    </source>
</evidence>
<dbReference type="NCBIfam" id="TIGR01494">
    <property type="entry name" value="ATPase_P-type"/>
    <property type="match status" value="1"/>
</dbReference>
<dbReference type="InterPro" id="IPR023299">
    <property type="entry name" value="ATPase_P-typ_cyto_dom_N"/>
</dbReference>
<dbReference type="SUPFAM" id="SSF81665">
    <property type="entry name" value="Calcium ATPase, transmembrane domain M"/>
    <property type="match status" value="1"/>
</dbReference>
<evidence type="ECO:0000313" key="13">
    <source>
        <dbReference type="EMBL" id="TCS37122.1"/>
    </source>
</evidence>
<dbReference type="AlphaFoldDB" id="A0A4R3HVH6"/>
<dbReference type="InterPro" id="IPR008250">
    <property type="entry name" value="ATPase_P-typ_transduc_dom_A_sf"/>
</dbReference>
<dbReference type="InterPro" id="IPR044492">
    <property type="entry name" value="P_typ_ATPase_HD_dom"/>
</dbReference>
<feature type="transmembrane region" description="Helical" evidence="11">
    <location>
        <begin position="242"/>
        <end position="260"/>
    </location>
</feature>
<dbReference type="SFLD" id="SFLDF00027">
    <property type="entry name" value="p-type_atpase"/>
    <property type="match status" value="1"/>
</dbReference>
<evidence type="ECO:0000256" key="8">
    <source>
        <dbReference type="ARBA" id="ARBA00022967"/>
    </source>
</evidence>
<dbReference type="PRINTS" id="PR00120">
    <property type="entry name" value="HATPASE"/>
</dbReference>
<dbReference type="InterPro" id="IPR006121">
    <property type="entry name" value="HMA_dom"/>
</dbReference>
<dbReference type="SUPFAM" id="SSF56784">
    <property type="entry name" value="HAD-like"/>
    <property type="match status" value="1"/>
</dbReference>
<name>A0A4R3HVH6_9GAMM</name>
<dbReference type="PROSITE" id="PS01229">
    <property type="entry name" value="COF_2"/>
    <property type="match status" value="1"/>
</dbReference>
<dbReference type="InterPro" id="IPR018303">
    <property type="entry name" value="ATPase_P-typ_P_site"/>
</dbReference>
<feature type="domain" description="HMA" evidence="12">
    <location>
        <begin position="3"/>
        <end position="68"/>
    </location>
</feature>
<evidence type="ECO:0000259" key="12">
    <source>
        <dbReference type="PROSITE" id="PS50846"/>
    </source>
</evidence>
<dbReference type="GO" id="GO:0060003">
    <property type="term" value="P:copper ion export"/>
    <property type="evidence" value="ECO:0007669"/>
    <property type="project" value="UniProtKB-ARBA"/>
</dbReference>
<dbReference type="GO" id="GO:0055070">
    <property type="term" value="P:copper ion homeostasis"/>
    <property type="evidence" value="ECO:0007669"/>
    <property type="project" value="TreeGrafter"/>
</dbReference>
<dbReference type="PROSITE" id="PS50846">
    <property type="entry name" value="HMA_2"/>
    <property type="match status" value="2"/>
</dbReference>
<keyword evidence="5 11" id="KW-0479">Metal-binding</keyword>
<reference evidence="13 14" key="1">
    <citation type="submission" date="2019-03" db="EMBL/GenBank/DDBJ databases">
        <title>Genomic Encyclopedia of Archaeal and Bacterial Type Strains, Phase II (KMG-II): from individual species to whole genera.</title>
        <authorList>
            <person name="Goeker M."/>
        </authorList>
    </citation>
    <scope>NUCLEOTIDE SEQUENCE [LARGE SCALE GENOMIC DNA]</scope>
    <source>
        <strain evidence="13 14">DSM 15388</strain>
    </source>
</reference>
<dbReference type="GO" id="GO:0016887">
    <property type="term" value="F:ATP hydrolysis activity"/>
    <property type="evidence" value="ECO:0007669"/>
    <property type="project" value="InterPro"/>
</dbReference>
<protein>
    <submittedName>
        <fullName evidence="13">Cu+-exporting ATPase</fullName>
    </submittedName>
</protein>
<dbReference type="SFLD" id="SFLDG00002">
    <property type="entry name" value="C1.7:_P-type_atpase_like"/>
    <property type="match status" value="1"/>
</dbReference>
<dbReference type="InterPro" id="IPR001757">
    <property type="entry name" value="P_typ_ATPase"/>
</dbReference>
<dbReference type="SUPFAM" id="SSF55008">
    <property type="entry name" value="HMA, heavy metal-associated domain"/>
    <property type="match status" value="2"/>
</dbReference>
<keyword evidence="14" id="KW-1185">Reference proteome</keyword>
<evidence type="ECO:0000256" key="10">
    <source>
        <dbReference type="ARBA" id="ARBA00023136"/>
    </source>
</evidence>
<comment type="caution">
    <text evidence="13">The sequence shown here is derived from an EMBL/GenBank/DDBJ whole genome shotgun (WGS) entry which is preliminary data.</text>
</comment>
<feature type="transmembrane region" description="Helical" evidence="11">
    <location>
        <begin position="156"/>
        <end position="177"/>
    </location>
</feature>
<dbReference type="Pfam" id="PF00403">
    <property type="entry name" value="HMA"/>
    <property type="match status" value="2"/>
</dbReference>
<dbReference type="PROSITE" id="PS01047">
    <property type="entry name" value="HMA_1"/>
    <property type="match status" value="1"/>
</dbReference>
<dbReference type="Pfam" id="PF00122">
    <property type="entry name" value="E1-E2_ATPase"/>
    <property type="match status" value="1"/>
</dbReference>
<dbReference type="PROSITE" id="PS00154">
    <property type="entry name" value="ATPASE_E1_E2"/>
    <property type="match status" value="1"/>
</dbReference>
<dbReference type="PANTHER" id="PTHR43520">
    <property type="entry name" value="ATP7, ISOFORM B"/>
    <property type="match status" value="1"/>
</dbReference>
<dbReference type="GO" id="GO:0005886">
    <property type="term" value="C:plasma membrane"/>
    <property type="evidence" value="ECO:0007669"/>
    <property type="project" value="UniProtKB-SubCell"/>
</dbReference>
<evidence type="ECO:0000256" key="11">
    <source>
        <dbReference type="RuleBase" id="RU362081"/>
    </source>
</evidence>
<dbReference type="NCBIfam" id="TIGR01525">
    <property type="entry name" value="ATPase-IB_hvy"/>
    <property type="match status" value="1"/>
</dbReference>
<evidence type="ECO:0000256" key="9">
    <source>
        <dbReference type="ARBA" id="ARBA00022989"/>
    </source>
</evidence>
<dbReference type="CDD" id="cd00371">
    <property type="entry name" value="HMA"/>
    <property type="match status" value="2"/>
</dbReference>
<dbReference type="InterPro" id="IPR023298">
    <property type="entry name" value="ATPase_P-typ_TM_dom_sf"/>
</dbReference>
<dbReference type="InterPro" id="IPR036163">
    <property type="entry name" value="HMA_dom_sf"/>
</dbReference>
<evidence type="ECO:0000256" key="3">
    <source>
        <dbReference type="ARBA" id="ARBA00022475"/>
    </source>
</evidence>
<dbReference type="PANTHER" id="PTHR43520:SF8">
    <property type="entry name" value="P-TYPE CU(+) TRANSPORTER"/>
    <property type="match status" value="1"/>
</dbReference>
<dbReference type="NCBIfam" id="TIGR01511">
    <property type="entry name" value="ATPase-IB1_Cu"/>
    <property type="match status" value="1"/>
</dbReference>
<dbReference type="Gene3D" id="3.30.70.100">
    <property type="match status" value="2"/>
</dbReference>
<keyword evidence="10 11" id="KW-0472">Membrane</keyword>
<accession>A0A4R3HVH6</accession>
<feature type="transmembrane region" description="Helical" evidence="11">
    <location>
        <begin position="730"/>
        <end position="749"/>
    </location>
</feature>
<dbReference type="CDD" id="cd02094">
    <property type="entry name" value="P-type_ATPase_Cu-like"/>
    <property type="match status" value="1"/>
</dbReference>
<keyword evidence="3 11" id="KW-1003">Cell membrane</keyword>
<dbReference type="Gene3D" id="3.40.1110.10">
    <property type="entry name" value="Calcium-transporting ATPase, cytoplasmic domain N"/>
    <property type="match status" value="1"/>
</dbReference>
<sequence length="790" mass="84816">MSSHVIIPVNGLTCAACVNRLEKSLSKRPGVEQASVNLALETLDLRVDSNRQLAEVAQWIEQAGFSTETSRAQMNVANVTCAACTARIEKALRRMPGVVSVSANPATSQIQVEWTEGVCSQAQIQERLAAINYPVVKASSAEKTHQDSHTQLLQQALIGLALSLPMVIGMVASMIGLPWMLPGWLQFALTTPVQFWLGARFYKGAYHALKNGGANMDVLVALGTSAAYGYSLYLWLVVGSHHLYFEAAAVVISLVMLGKWMEARAKNMAGDAIHQLMALQPPVAQQWQAGQLIETPVSQLAVGDEIQIQPGDTVPADGIIISGTTAVNESMLTGESLPVSKAAEDTVLAGTRNMDGSVRVRVHKSPEHFRLKQIVSLVNNAQMQKPEIQKQVDKISAVFVPVVVAIAVLTFALQSWLVSFDAAVVAAVSVLVIACPCALGLATPTAIMAATGVGARRGVLVRDINQLHLLQRAGTIAFDKTGTLTVGTPQVQNLENWSATPALLALVKQAQQQSQHPLARAMVESLKDADASSDEMTFENVSGRGVIASTLQHRLIIGNQRLFSEQGLTLEPPHFEHLAGDATPVWVAMDDQLMARFDISDAIRAESAGLIQWLKQRNWAIWLLTGDRKSVADSVQQTLALDHQMAELLPEHKSQAVIQLQKKASPVVMVGDGINDAPALAQADVSIAMGSGADVAMETAGITLMRPDINLVAEAIQIAQKTQQKIYQNLFWAFIYNCIGIPLAAFGLLSPIVAGAAMAFSSVSVVSSSVLLLRWNPKSLSEHQPEGNNT</sequence>
<dbReference type="GO" id="GO:0043682">
    <property type="term" value="F:P-type divalent copper transporter activity"/>
    <property type="evidence" value="ECO:0007669"/>
    <property type="project" value="TreeGrafter"/>
</dbReference>
<dbReference type="InterPro" id="IPR027256">
    <property type="entry name" value="P-typ_ATPase_IB"/>
</dbReference>
<keyword evidence="8" id="KW-1278">Translocase</keyword>
<dbReference type="EMBL" id="SLZR01000021">
    <property type="protein sequence ID" value="TCS37122.1"/>
    <property type="molecule type" value="Genomic_DNA"/>
</dbReference>
<evidence type="ECO:0000256" key="1">
    <source>
        <dbReference type="ARBA" id="ARBA00004651"/>
    </source>
</evidence>
<keyword evidence="7 11" id="KW-0067">ATP-binding</keyword>
<feature type="transmembrane region" description="Helical" evidence="11">
    <location>
        <begin position="423"/>
        <end position="447"/>
    </location>
</feature>
<comment type="similarity">
    <text evidence="2 11">Belongs to the cation transport ATPase (P-type) (TC 3.A.3) family. Type IB subfamily.</text>
</comment>
<dbReference type="InterPro" id="IPR036412">
    <property type="entry name" value="HAD-like_sf"/>
</dbReference>
<dbReference type="InterPro" id="IPR017969">
    <property type="entry name" value="Heavy-metal-associated_CS"/>
</dbReference>
<dbReference type="PRINTS" id="PR00119">
    <property type="entry name" value="CATATPASE"/>
</dbReference>
<comment type="subcellular location">
    <subcellularLocation>
        <location evidence="1">Cell membrane</location>
        <topology evidence="1">Multi-pass membrane protein</topology>
    </subcellularLocation>
</comment>
<dbReference type="Pfam" id="PF00702">
    <property type="entry name" value="Hydrolase"/>
    <property type="match status" value="1"/>
</dbReference>
<dbReference type="InterPro" id="IPR023214">
    <property type="entry name" value="HAD_sf"/>
</dbReference>
<dbReference type="Gene3D" id="3.40.50.1000">
    <property type="entry name" value="HAD superfamily/HAD-like"/>
    <property type="match status" value="1"/>
</dbReference>
<keyword evidence="4 11" id="KW-0812">Transmembrane</keyword>
<dbReference type="Proteomes" id="UP000295793">
    <property type="component" value="Unassembled WGS sequence"/>
</dbReference>
<dbReference type="InterPro" id="IPR059000">
    <property type="entry name" value="ATPase_P-type_domA"/>
</dbReference>
<dbReference type="SFLD" id="SFLDS00003">
    <property type="entry name" value="Haloacid_Dehalogenase"/>
    <property type="match status" value="1"/>
</dbReference>
<keyword evidence="9 11" id="KW-1133">Transmembrane helix</keyword>
<evidence type="ECO:0000256" key="6">
    <source>
        <dbReference type="ARBA" id="ARBA00022741"/>
    </source>
</evidence>
<evidence type="ECO:0000256" key="7">
    <source>
        <dbReference type="ARBA" id="ARBA00022840"/>
    </source>
</evidence>
<dbReference type="OrthoDB" id="9814270at2"/>
<dbReference type="SUPFAM" id="SSF81653">
    <property type="entry name" value="Calcium ATPase, transduction domain A"/>
    <property type="match status" value="1"/>
</dbReference>
<evidence type="ECO:0000313" key="14">
    <source>
        <dbReference type="Proteomes" id="UP000295793"/>
    </source>
</evidence>
<evidence type="ECO:0000256" key="4">
    <source>
        <dbReference type="ARBA" id="ARBA00022692"/>
    </source>
</evidence>
<dbReference type="RefSeq" id="WP_132703565.1">
    <property type="nucleotide sequence ID" value="NZ_SLZR01000021.1"/>
</dbReference>
<dbReference type="FunFam" id="2.70.150.10:FF:000020">
    <property type="entry name" value="Copper-exporting P-type ATPase A"/>
    <property type="match status" value="1"/>
</dbReference>
<dbReference type="GO" id="GO:0005524">
    <property type="term" value="F:ATP binding"/>
    <property type="evidence" value="ECO:0007669"/>
    <property type="project" value="UniProtKB-UniRule"/>
</dbReference>
<evidence type="ECO:0000256" key="5">
    <source>
        <dbReference type="ARBA" id="ARBA00022723"/>
    </source>
</evidence>
<gene>
    <name evidence="13" type="ORF">BCF53_12140</name>
</gene>
<feature type="transmembrane region" description="Helical" evidence="11">
    <location>
        <begin position="395"/>
        <end position="417"/>
    </location>
</feature>
<proteinExistence type="inferred from homology"/>
<dbReference type="GO" id="GO:0005507">
    <property type="term" value="F:copper ion binding"/>
    <property type="evidence" value="ECO:0007669"/>
    <property type="project" value="TreeGrafter"/>
</dbReference>
<organism evidence="13 14">
    <name type="scientific">Reinekea marinisedimentorum</name>
    <dbReference type="NCBI Taxonomy" id="230495"/>
    <lineage>
        <taxon>Bacteria</taxon>
        <taxon>Pseudomonadati</taxon>
        <taxon>Pseudomonadota</taxon>
        <taxon>Gammaproteobacteria</taxon>
        <taxon>Oceanospirillales</taxon>
        <taxon>Saccharospirillaceae</taxon>
        <taxon>Reinekea</taxon>
    </lineage>
</organism>
<keyword evidence="6 11" id="KW-0547">Nucleotide-binding</keyword>
<feature type="domain" description="HMA" evidence="12">
    <location>
        <begin position="70"/>
        <end position="136"/>
    </location>
</feature>
<dbReference type="Gene3D" id="2.70.150.10">
    <property type="entry name" value="Calcium-transporting ATPase, cytoplasmic transduction domain A"/>
    <property type="match status" value="1"/>
</dbReference>